<sequence>MPKIPYLTILTILLLLATCANSANWSRLITTQNRDDVVISFQQQRDNNAWSVQWQVKNSSKDKIAAILTTRNYTCVDKSFQQLGKKTLGIYLPDSQSYVASKDNGICPNSKIKLVEIETVIYEVGNDE</sequence>
<dbReference type="EMBL" id="UOEW01000288">
    <property type="protein sequence ID" value="VAW40854.1"/>
    <property type="molecule type" value="Genomic_DNA"/>
</dbReference>
<reference evidence="1" key="1">
    <citation type="submission" date="2018-06" db="EMBL/GenBank/DDBJ databases">
        <authorList>
            <person name="Zhirakovskaya E."/>
        </authorList>
    </citation>
    <scope>NUCLEOTIDE SEQUENCE</scope>
</reference>
<dbReference type="AlphaFoldDB" id="A0A3B0WAY3"/>
<evidence type="ECO:0000313" key="1">
    <source>
        <dbReference type="EMBL" id="VAW40854.1"/>
    </source>
</evidence>
<gene>
    <name evidence="1" type="ORF">MNBD_GAMMA01-1946</name>
</gene>
<name>A0A3B0WAY3_9ZZZZ</name>
<organism evidence="1">
    <name type="scientific">hydrothermal vent metagenome</name>
    <dbReference type="NCBI Taxonomy" id="652676"/>
    <lineage>
        <taxon>unclassified sequences</taxon>
        <taxon>metagenomes</taxon>
        <taxon>ecological metagenomes</taxon>
    </lineage>
</organism>
<proteinExistence type="predicted"/>
<protein>
    <submittedName>
        <fullName evidence="1">Uncharacterized protein</fullName>
    </submittedName>
</protein>
<accession>A0A3B0WAY3</accession>